<feature type="compositionally biased region" description="Polar residues" evidence="1">
    <location>
        <begin position="436"/>
        <end position="450"/>
    </location>
</feature>
<feature type="compositionally biased region" description="Polar residues" evidence="1">
    <location>
        <begin position="999"/>
        <end position="1014"/>
    </location>
</feature>
<feature type="compositionally biased region" description="Polar residues" evidence="1">
    <location>
        <begin position="1233"/>
        <end position="1255"/>
    </location>
</feature>
<protein>
    <submittedName>
        <fullName evidence="2">Uncharacterized protein</fullName>
    </submittedName>
</protein>
<dbReference type="EMBL" id="JAUTDP010000009">
    <property type="protein sequence ID" value="KAK3396382.1"/>
    <property type="molecule type" value="Genomic_DNA"/>
</dbReference>
<feature type="region of interest" description="Disordered" evidence="1">
    <location>
        <begin position="223"/>
        <end position="262"/>
    </location>
</feature>
<reference evidence="2" key="1">
    <citation type="journal article" date="2023" name="Mol. Phylogenet. Evol.">
        <title>Genome-scale phylogeny and comparative genomics of the fungal order Sordariales.</title>
        <authorList>
            <person name="Hensen N."/>
            <person name="Bonometti L."/>
            <person name="Westerberg I."/>
            <person name="Brannstrom I.O."/>
            <person name="Guillou S."/>
            <person name="Cros-Aarteil S."/>
            <person name="Calhoun S."/>
            <person name="Haridas S."/>
            <person name="Kuo A."/>
            <person name="Mondo S."/>
            <person name="Pangilinan J."/>
            <person name="Riley R."/>
            <person name="LaButti K."/>
            <person name="Andreopoulos B."/>
            <person name="Lipzen A."/>
            <person name="Chen C."/>
            <person name="Yan M."/>
            <person name="Daum C."/>
            <person name="Ng V."/>
            <person name="Clum A."/>
            <person name="Steindorff A."/>
            <person name="Ohm R.A."/>
            <person name="Martin F."/>
            <person name="Silar P."/>
            <person name="Natvig D.O."/>
            <person name="Lalanne C."/>
            <person name="Gautier V."/>
            <person name="Ament-Velasquez S.L."/>
            <person name="Kruys A."/>
            <person name="Hutchinson M.I."/>
            <person name="Powell A.J."/>
            <person name="Barry K."/>
            <person name="Miller A.N."/>
            <person name="Grigoriev I.V."/>
            <person name="Debuchy R."/>
            <person name="Gladieux P."/>
            <person name="Hiltunen Thoren M."/>
            <person name="Johannesson H."/>
        </authorList>
    </citation>
    <scope>NUCLEOTIDE SEQUENCE</scope>
    <source>
        <strain evidence="2">FGSC 1904</strain>
    </source>
</reference>
<feature type="compositionally biased region" description="Polar residues" evidence="1">
    <location>
        <begin position="599"/>
        <end position="617"/>
    </location>
</feature>
<feature type="compositionally biased region" description="Basic residues" evidence="1">
    <location>
        <begin position="1114"/>
        <end position="1123"/>
    </location>
</feature>
<accession>A0AAE0UA25</accession>
<reference evidence="2" key="2">
    <citation type="submission" date="2023-07" db="EMBL/GenBank/DDBJ databases">
        <authorList>
            <consortium name="Lawrence Berkeley National Laboratory"/>
            <person name="Haridas S."/>
            <person name="Hensen N."/>
            <person name="Bonometti L."/>
            <person name="Westerberg I."/>
            <person name="Brannstrom I.O."/>
            <person name="Guillou S."/>
            <person name="Cros-Aarteil S."/>
            <person name="Calhoun S."/>
            <person name="Kuo A."/>
            <person name="Mondo S."/>
            <person name="Pangilinan J."/>
            <person name="Riley R."/>
            <person name="LaButti K."/>
            <person name="Andreopoulos B."/>
            <person name="Lipzen A."/>
            <person name="Chen C."/>
            <person name="Yanf M."/>
            <person name="Daum C."/>
            <person name="Ng V."/>
            <person name="Clum A."/>
            <person name="Steindorff A."/>
            <person name="Ohm R."/>
            <person name="Martin F."/>
            <person name="Silar P."/>
            <person name="Natvig D."/>
            <person name="Lalanne C."/>
            <person name="Gautier V."/>
            <person name="Ament-velasquez S.L."/>
            <person name="Kruys A."/>
            <person name="Hutchinson M.I."/>
            <person name="Powell A.J."/>
            <person name="Barry K."/>
            <person name="Miller A.N."/>
            <person name="Grigoriev I.V."/>
            <person name="Debuchy R."/>
            <person name="Gladieux P."/>
            <person name="Thoren M.H."/>
            <person name="Johannesson H."/>
        </authorList>
    </citation>
    <scope>NUCLEOTIDE SEQUENCE</scope>
    <source>
        <strain evidence="2">FGSC 1904</strain>
    </source>
</reference>
<feature type="region of interest" description="Disordered" evidence="1">
    <location>
        <begin position="973"/>
        <end position="1422"/>
    </location>
</feature>
<feature type="compositionally biased region" description="Polar residues" evidence="1">
    <location>
        <begin position="1163"/>
        <end position="1184"/>
    </location>
</feature>
<feature type="compositionally biased region" description="Polar residues" evidence="1">
    <location>
        <begin position="1021"/>
        <end position="1031"/>
    </location>
</feature>
<evidence type="ECO:0000313" key="3">
    <source>
        <dbReference type="Proteomes" id="UP001281003"/>
    </source>
</evidence>
<gene>
    <name evidence="2" type="ORF">B0T20DRAFT_501693</name>
</gene>
<feature type="compositionally biased region" description="Basic residues" evidence="1">
    <location>
        <begin position="984"/>
        <end position="996"/>
    </location>
</feature>
<feature type="compositionally biased region" description="Polar residues" evidence="1">
    <location>
        <begin position="1039"/>
        <end position="1048"/>
    </location>
</feature>
<feature type="compositionally biased region" description="Polar residues" evidence="1">
    <location>
        <begin position="651"/>
        <end position="660"/>
    </location>
</feature>
<feature type="region of interest" description="Disordered" evidence="1">
    <location>
        <begin position="587"/>
        <end position="682"/>
    </location>
</feature>
<sequence length="1422" mass="154489">MARQHEMRGGVLIVTSDKMRAPTPLTENPKVRLYMYLPPGSKCAFSEHAREPALQHPLPDRVEPSIWSPQKIRQVAADIRNRHYDAVRSMTVPHNWEDLYQYFHPIDLWYSGAHNLQLVAFQLLEENEICGWVEAWLTWEHNRYKLSLWNMNQDILSVFDSFDWSNIYDYGYTLPEDRFVFLRGELEYWYHHFHHNPLTAASNPPSTAATYVSPNIVAIAPPEDTLQPASQGNLGAPVALSPPDDQSSLAAGRSPIARTASASIQATAPEFIPSVRRSSSEHHKKPFASNPEASATNEPVKKTSKVQHQPSKSATIPETDVSKLQIETGIAGPSRLPSRVSQQMPVLSKPPATIAEVPPVENVVPAEPQVGSAKVDTQAHEQNTSRHGTSGRPSDQVPMVAQEQVQKKNGADQKPRNGWSHSRNDPIHGPIRQHNRQPQGNNNTSTYQRSNRYDRHTSAHRAAAGADIQCPNFRKHDPHGQVPWEQCGCDRCDRKNRSVRVRVGKEPLTPVKAQAIQEYLAQFGSIETLSKSAKYPNALIAIAVYRKEEGAVKAVKLGNGAKIYAGNTCLHLDLQHPWLSKHWLSHPQPREAEAGPPLNNGQPQRQERTPSGTSSQGAGHPGSGGSAQLHNGPHGSRHPSTPESDPFVGGNSRNYTNMLQHSHSSHRSQHPAHPPHLQHPHGYGPVPYGMPGHFTPAHPVPFHPPPHMPQTSPGHFVPVYGPPPPFGGGPPAMHPVMSPPHVPGPPRIHSMPPSFGFPPIHQQPSMQMIYTPWPEQTPHPPHLGFPPQYGHMPIHNGQPVGPPPGPPMGAPTGPRAEQMLVQRTNGIGHPDIEHHRGGVRGRTKRPAEIQQRELPSAGSSDSNGLHDIPAMPPPSHHTSEDIRLTQHRATAAQQGLNGEGHQAGFYQEGRGHHETHIDWGPGEVTGTVIRHKPAGRQALPSLWVADSPLTQVEASKGNPAPADVVPPTVELQETNKEQELLGNGKKKNNHGKKKKKENVTTQETSTQGASTQTAVGKMENLENTSQATEVSQPVPHLVTESQPVQTTQDEPKKGGKKMKKDTGTTQSKSSQPTEGELAPSNGATQGTKEESQPAPEVVAESNPTQASQDELKKAPKKKKKPAKRGPSVAEKAPEVALAPVENAPAEGDPVSSVPDESAPIESANVTEPTSTMDKIESIPTTTTTKRYRADAGGSLHIQRHRNKPSVRNIFVPPGGTDSISEDPAANNKDLRDCSSSTSTARPTNSPERQQQQQEAKWSKEQTRKKIHGSFGNLDVGFNPWPRAPSGEVWSPTKRPPPVVSSNPTMNRSTTPQPPPRVIVEPAPAVATSSNSGDTVTNSTEHAHGLPTPTRVGFKDMGLGLGEEIYAGRSTPGSNKKPSGSSFVSMTESQYTTASSYHSARSTLSSGEHSPPGGSGDTPPASP</sequence>
<feature type="region of interest" description="Disordered" evidence="1">
    <location>
        <begin position="275"/>
        <end position="323"/>
    </location>
</feature>
<feature type="compositionally biased region" description="Polar residues" evidence="1">
    <location>
        <begin position="306"/>
        <end position="316"/>
    </location>
</feature>
<proteinExistence type="predicted"/>
<comment type="caution">
    <text evidence="2">The sequence shown here is derived from an EMBL/GenBank/DDBJ whole genome shotgun (WGS) entry which is preliminary data.</text>
</comment>
<evidence type="ECO:0000313" key="2">
    <source>
        <dbReference type="EMBL" id="KAK3396382.1"/>
    </source>
</evidence>
<organism evidence="2 3">
    <name type="scientific">Sordaria brevicollis</name>
    <dbReference type="NCBI Taxonomy" id="83679"/>
    <lineage>
        <taxon>Eukaryota</taxon>
        <taxon>Fungi</taxon>
        <taxon>Dikarya</taxon>
        <taxon>Ascomycota</taxon>
        <taxon>Pezizomycotina</taxon>
        <taxon>Sordariomycetes</taxon>
        <taxon>Sordariomycetidae</taxon>
        <taxon>Sordariales</taxon>
        <taxon>Sordariaceae</taxon>
        <taxon>Sordaria</taxon>
    </lineage>
</organism>
<feature type="compositionally biased region" description="Polar residues" evidence="1">
    <location>
        <begin position="1370"/>
        <end position="1403"/>
    </location>
</feature>
<keyword evidence="3" id="KW-1185">Reference proteome</keyword>
<feature type="compositionally biased region" description="Polar residues" evidence="1">
    <location>
        <begin position="1299"/>
        <end position="1310"/>
    </location>
</feature>
<feature type="region of interest" description="Disordered" evidence="1">
    <location>
        <begin position="369"/>
        <end position="463"/>
    </location>
</feature>
<evidence type="ECO:0000256" key="1">
    <source>
        <dbReference type="SAM" id="MobiDB-lite"/>
    </source>
</evidence>
<feature type="compositionally biased region" description="Basic and acidic residues" evidence="1">
    <location>
        <begin position="405"/>
        <end position="415"/>
    </location>
</feature>
<feature type="compositionally biased region" description="Polar residues" evidence="1">
    <location>
        <begin position="380"/>
        <end position="393"/>
    </location>
</feature>
<dbReference type="Proteomes" id="UP001281003">
    <property type="component" value="Unassembled WGS sequence"/>
</dbReference>
<feature type="compositionally biased region" description="Polar residues" evidence="1">
    <location>
        <begin position="1326"/>
        <end position="1339"/>
    </location>
</feature>
<feature type="region of interest" description="Disordered" evidence="1">
    <location>
        <begin position="827"/>
        <end position="880"/>
    </location>
</feature>
<name>A0AAE0UA25_SORBR</name>